<organism evidence="1 2">
    <name type="scientific">Popillia japonica</name>
    <name type="common">Japanese beetle</name>
    <dbReference type="NCBI Taxonomy" id="7064"/>
    <lineage>
        <taxon>Eukaryota</taxon>
        <taxon>Metazoa</taxon>
        <taxon>Ecdysozoa</taxon>
        <taxon>Arthropoda</taxon>
        <taxon>Hexapoda</taxon>
        <taxon>Insecta</taxon>
        <taxon>Pterygota</taxon>
        <taxon>Neoptera</taxon>
        <taxon>Endopterygota</taxon>
        <taxon>Coleoptera</taxon>
        <taxon>Polyphaga</taxon>
        <taxon>Scarabaeiformia</taxon>
        <taxon>Scarabaeidae</taxon>
        <taxon>Rutelinae</taxon>
        <taxon>Popillia</taxon>
    </lineage>
</organism>
<comment type="caution">
    <text evidence="1">The sequence shown here is derived from an EMBL/GenBank/DDBJ whole genome shotgun (WGS) entry which is preliminary data.</text>
</comment>
<reference evidence="1 2" key="1">
    <citation type="journal article" date="2024" name="BMC Genomics">
        <title>De novo assembly and annotation of Popillia japonica's genome with initial clues to its potential as an invasive pest.</title>
        <authorList>
            <person name="Cucini C."/>
            <person name="Boschi S."/>
            <person name="Funari R."/>
            <person name="Cardaioli E."/>
            <person name="Iannotti N."/>
            <person name="Marturano G."/>
            <person name="Paoli F."/>
            <person name="Bruttini M."/>
            <person name="Carapelli A."/>
            <person name="Frati F."/>
            <person name="Nardi F."/>
        </authorList>
    </citation>
    <scope>NUCLEOTIDE SEQUENCE [LARGE SCALE GENOMIC DNA]</scope>
    <source>
        <strain evidence="1">DMR45628</strain>
    </source>
</reference>
<accession>A0AAW1KL51</accession>
<keyword evidence="2" id="KW-1185">Reference proteome</keyword>
<name>A0AAW1KL51_POPJA</name>
<sequence length="92" mass="10666">MEEKVYECIEEHGEELSNKELEELKTSSIEEEEGKEIKARASKWYFKRLGEVFRLGQDLKKGIVHYDPLIEPSIKVTTSTAASYDNNVFPKK</sequence>
<evidence type="ECO:0000313" key="1">
    <source>
        <dbReference type="EMBL" id="KAK9719954.1"/>
    </source>
</evidence>
<proteinExistence type="predicted"/>
<protein>
    <submittedName>
        <fullName evidence="1">Uncharacterized protein</fullName>
    </submittedName>
</protein>
<dbReference type="AlphaFoldDB" id="A0AAW1KL51"/>
<gene>
    <name evidence="1" type="ORF">QE152_g22366</name>
</gene>
<dbReference type="Proteomes" id="UP001458880">
    <property type="component" value="Unassembled WGS sequence"/>
</dbReference>
<evidence type="ECO:0000313" key="2">
    <source>
        <dbReference type="Proteomes" id="UP001458880"/>
    </source>
</evidence>
<dbReference type="EMBL" id="JASPKY010000215">
    <property type="protein sequence ID" value="KAK9719954.1"/>
    <property type="molecule type" value="Genomic_DNA"/>
</dbReference>